<dbReference type="Proteomes" id="UP000224080">
    <property type="component" value="Unassembled WGS sequence"/>
</dbReference>
<sequence>MPPNPITLPISILQELIHLKTAFDAHLTATDFLSESRPAYYPHLSDRCKEHMVALQSYMFRAIDLKGAELRGYYRRQTGLLEAGRGAEYAVVEEGLEVLRGENLRVLGFISDETTRAGRLLMAVGMFILRIQEMAESPEAMQNMVAEEVRASEGEVEVLR</sequence>
<accession>A0A2B7WUD3</accession>
<keyword evidence="2" id="KW-1185">Reference proteome</keyword>
<dbReference type="AlphaFoldDB" id="A0A2B7WUD3"/>
<evidence type="ECO:0000313" key="1">
    <source>
        <dbReference type="EMBL" id="PGH00396.1"/>
    </source>
</evidence>
<dbReference type="EMBL" id="PDNC01000086">
    <property type="protein sequence ID" value="PGH00396.1"/>
    <property type="molecule type" value="Genomic_DNA"/>
</dbReference>
<proteinExistence type="predicted"/>
<reference evidence="1 2" key="1">
    <citation type="submission" date="2017-10" db="EMBL/GenBank/DDBJ databases">
        <title>Comparative genomics in systemic dimorphic fungi from Ajellomycetaceae.</title>
        <authorList>
            <person name="Munoz J.F."/>
            <person name="Mcewen J.G."/>
            <person name="Clay O.K."/>
            <person name="Cuomo C.A."/>
        </authorList>
    </citation>
    <scope>NUCLEOTIDE SEQUENCE [LARGE SCALE GENOMIC DNA]</scope>
    <source>
        <strain evidence="1 2">UAMH130</strain>
    </source>
</reference>
<organism evidence="1 2">
    <name type="scientific">Blastomyces parvus</name>
    <dbReference type="NCBI Taxonomy" id="2060905"/>
    <lineage>
        <taxon>Eukaryota</taxon>
        <taxon>Fungi</taxon>
        <taxon>Dikarya</taxon>
        <taxon>Ascomycota</taxon>
        <taxon>Pezizomycotina</taxon>
        <taxon>Eurotiomycetes</taxon>
        <taxon>Eurotiomycetidae</taxon>
        <taxon>Onygenales</taxon>
        <taxon>Ajellomycetaceae</taxon>
        <taxon>Blastomyces</taxon>
    </lineage>
</organism>
<comment type="caution">
    <text evidence="1">The sequence shown here is derived from an EMBL/GenBank/DDBJ whole genome shotgun (WGS) entry which is preliminary data.</text>
</comment>
<dbReference type="OrthoDB" id="4186865at2759"/>
<evidence type="ECO:0000313" key="2">
    <source>
        <dbReference type="Proteomes" id="UP000224080"/>
    </source>
</evidence>
<gene>
    <name evidence="1" type="ORF">GX51_05804</name>
</gene>
<protein>
    <submittedName>
        <fullName evidence="1">Uncharacterized protein</fullName>
    </submittedName>
</protein>
<name>A0A2B7WUD3_9EURO</name>